<evidence type="ECO:0000313" key="2">
    <source>
        <dbReference type="Proteomes" id="UP000254571"/>
    </source>
</evidence>
<proteinExistence type="predicted"/>
<protein>
    <submittedName>
        <fullName evidence="1">Uncharacterized protein</fullName>
    </submittedName>
</protein>
<dbReference type="Proteomes" id="UP000254571">
    <property type="component" value="Unassembled WGS sequence"/>
</dbReference>
<sequence length="53" mass="5851">MAVVKFLLVLHPGVLGHTSQICRTSYRSINGYSNSSFELLMLSGITGYPYQSL</sequence>
<organism evidence="1 2">
    <name type="scientific">Klebsiella grimontii</name>
    <dbReference type="NCBI Taxonomy" id="2058152"/>
    <lineage>
        <taxon>Bacteria</taxon>
        <taxon>Pseudomonadati</taxon>
        <taxon>Pseudomonadota</taxon>
        <taxon>Gammaproteobacteria</taxon>
        <taxon>Enterobacterales</taxon>
        <taxon>Enterobacteriaceae</taxon>
        <taxon>Klebsiella/Raoultella group</taxon>
        <taxon>Klebsiella</taxon>
    </lineage>
</organism>
<evidence type="ECO:0000313" key="1">
    <source>
        <dbReference type="EMBL" id="STW09670.1"/>
    </source>
</evidence>
<comment type="caution">
    <text evidence="1">The sequence shown here is derived from an EMBL/GenBank/DDBJ whole genome shotgun (WGS) entry which is preliminary data.</text>
</comment>
<dbReference type="EMBL" id="UGMX01000002">
    <property type="protein sequence ID" value="STW09670.1"/>
    <property type="molecule type" value="Genomic_DNA"/>
</dbReference>
<name>A0A7H4PB55_9ENTR</name>
<dbReference type="AlphaFoldDB" id="A0A7H4PB55"/>
<reference evidence="1 2" key="1">
    <citation type="submission" date="2018-06" db="EMBL/GenBank/DDBJ databases">
        <authorList>
            <consortium name="Pathogen Informatics"/>
            <person name="Doyle S."/>
        </authorList>
    </citation>
    <scope>NUCLEOTIDE SEQUENCE [LARGE SCALE GENOMIC DNA]</scope>
    <source>
        <strain evidence="1 2">NCTC9149</strain>
    </source>
</reference>
<accession>A0A7H4PB55</accession>
<gene>
    <name evidence="1" type="ORF">NCTC9149_06170</name>
</gene>